<feature type="domain" description="DUF676" evidence="4">
    <location>
        <begin position="323"/>
        <end position="419"/>
    </location>
</feature>
<dbReference type="Pfam" id="PF05057">
    <property type="entry name" value="DUF676"/>
    <property type="match status" value="2"/>
</dbReference>
<keyword evidence="2" id="KW-0442">Lipid degradation</keyword>
<gene>
    <name evidence="5" type="ORF">OCS_00165</name>
</gene>
<protein>
    <recommendedName>
        <fullName evidence="4">DUF676 domain-containing protein</fullName>
    </recommendedName>
</protein>
<evidence type="ECO:0000313" key="5">
    <source>
        <dbReference type="EMBL" id="EQL04141.1"/>
    </source>
</evidence>
<dbReference type="InterPro" id="IPR029058">
    <property type="entry name" value="AB_hydrolase_fold"/>
</dbReference>
<evidence type="ECO:0000256" key="2">
    <source>
        <dbReference type="ARBA" id="ARBA00022963"/>
    </source>
</evidence>
<dbReference type="InterPro" id="IPR016445">
    <property type="entry name" value="Rog1_fam"/>
</dbReference>
<dbReference type="AlphaFoldDB" id="T5AP10"/>
<feature type="compositionally biased region" description="Basic and acidic residues" evidence="3">
    <location>
        <begin position="361"/>
        <end position="377"/>
    </location>
</feature>
<dbReference type="PIRSF" id="PIRSF005412">
    <property type="entry name" value="UCP005412_abhydr"/>
    <property type="match status" value="1"/>
</dbReference>
<feature type="compositionally biased region" description="Acidic residues" evidence="3">
    <location>
        <begin position="968"/>
        <end position="983"/>
    </location>
</feature>
<dbReference type="HOGENOM" id="CLU_007367_0_0_1"/>
<feature type="region of interest" description="Disordered" evidence="3">
    <location>
        <begin position="361"/>
        <end position="386"/>
    </location>
</feature>
<dbReference type="GO" id="GO:0047372">
    <property type="term" value="F:monoacylglycerol lipase activity"/>
    <property type="evidence" value="ECO:0007669"/>
    <property type="project" value="TreeGrafter"/>
</dbReference>
<name>T5AP10_OPHSC</name>
<keyword evidence="2" id="KW-0443">Lipid metabolism</keyword>
<dbReference type="PANTHER" id="PTHR12482:SF62">
    <property type="entry name" value="LIPASE ROG1-RELATED"/>
    <property type="match status" value="1"/>
</dbReference>
<dbReference type="GO" id="GO:0016042">
    <property type="term" value="P:lipid catabolic process"/>
    <property type="evidence" value="ECO:0007669"/>
    <property type="project" value="UniProtKB-KW"/>
</dbReference>
<comment type="similarity">
    <text evidence="1">Belongs to the putative lipase ROG1 family.</text>
</comment>
<feature type="domain" description="DUF676" evidence="4">
    <location>
        <begin position="467"/>
        <end position="612"/>
    </location>
</feature>
<accession>T5AP10</accession>
<feature type="region of interest" description="Disordered" evidence="3">
    <location>
        <begin position="286"/>
        <end position="324"/>
    </location>
</feature>
<dbReference type="PANTHER" id="PTHR12482">
    <property type="entry name" value="LIPASE ROG1-RELATED-RELATED"/>
    <property type="match status" value="1"/>
</dbReference>
<dbReference type="InterPro" id="IPR007751">
    <property type="entry name" value="DUF676_lipase-like"/>
</dbReference>
<feature type="compositionally biased region" description="Basic and acidic residues" evidence="3">
    <location>
        <begin position="984"/>
        <end position="1000"/>
    </location>
</feature>
<dbReference type="Proteomes" id="UP000019374">
    <property type="component" value="Unassembled WGS sequence"/>
</dbReference>
<dbReference type="OrthoDB" id="5368485at2759"/>
<feature type="compositionally biased region" description="Polar residues" evidence="3">
    <location>
        <begin position="1007"/>
        <end position="1016"/>
    </location>
</feature>
<reference evidence="5 6" key="1">
    <citation type="journal article" date="2013" name="Chin. Sci. Bull.">
        <title>Genome survey uncovers the secrets of sex and lifestyle in caterpillar fungus.</title>
        <authorList>
            <person name="Hu X."/>
            <person name="Zhang Y."/>
            <person name="Xiao G."/>
            <person name="Zheng P."/>
            <person name="Xia Y."/>
            <person name="Zhang X."/>
            <person name="St Leger R.J."/>
            <person name="Liu X."/>
            <person name="Wang C."/>
        </authorList>
    </citation>
    <scope>NUCLEOTIDE SEQUENCE [LARGE SCALE GENOMIC DNA]</scope>
    <source>
        <strain evidence="6">Co18 / CGMCC 3.14243</strain>
        <tissue evidence="5">Fruit-body</tissue>
    </source>
</reference>
<proteinExistence type="inferred from homology"/>
<feature type="region of interest" description="Disordered" evidence="3">
    <location>
        <begin position="658"/>
        <end position="681"/>
    </location>
</feature>
<sequence>MLLLHQTGGVKVGEVVRYTVSYTPSRDKTLPAPDRFHVRIRNTSAATLRAAPGGVKVGEVVRYTVSYTPSRDKTLPAPDRFHVRIRNTSAATLRAAVLAGPYTLSVCAYPSVFNPFEKLEKPRSNGVPQFEPMVKAGANWKCDLRVPDEIRQAACDADEIRQAACDADEIRHTACDADEEDDRCRQALDRQEEAVVSWVIEISSQILFTTSAVVGYDVMVASDPDSLKPGMAPSMILGSDAPGTLAEHQSFMRSHGEPSNMSFVGVFSRALSLKVEDTAMLWNSPSLLGGKEPTSHQEQQDEDHVRKRRAAGHDKTKDEARRQKKVHLVIMTHGLHGTMGADMLFLKDSIDGAARQAKLDAQVRRARERGSGHGSGREDDDEDDEDVIVRGYSGNVTKTQRGIKFLGKRVAKYVLSMTYPDQPHLPTGKAVHEGFALGVAGNHHPHHHGPHKYMPHEYRDRPRRSYKMTSISFVGHSLGGPTQTFAIAYIQKHCPSFFDLIRPRNFITLASPLLGVSNEHPFYVRFALESGFVGRSGRDLGLSWGPKTAARSGWGAFVGSRDKAKAYGHGRPESKPLLRVLPTGPAHTALKKFANRTVYANIVNDGIVPLRTSSLLFLDWQSLERVERARRKAGLIESAAAMGWHEMMGNNLVTPTQREWKPSRDSVNYQDEMGKVPQPSNLDMMEGEAPTALTPATALVADAALPSHSGYTANAPLAGLFKLLKANAKDAREEKFISQKHTLMLSRGQTFSLDELPSRDAPGGPKSWPGKGQFRVPPSTSFLEGVGDVLNPAVADVNFLINPSKRPRTVLHDRVYQPSDIPPAPEHGQNGMLVEEKIARSYHRDMSWRKVLVKLEPDAHNNISVRRMFVNSYGWPVVKHLVDTHFSDAAVADANRRGPASLDEGTAEDRTRPLSEETLAQLEVLRQLRRLQVHRPADVALPEPQLHRPSAPQAPRMELDPVAWNETDWLDSGDESQEDESQEDESRLKKDGAKPLDKAHTWHQPRQKPSVNTWGM</sequence>
<evidence type="ECO:0000256" key="3">
    <source>
        <dbReference type="SAM" id="MobiDB-lite"/>
    </source>
</evidence>
<evidence type="ECO:0000259" key="4">
    <source>
        <dbReference type="Pfam" id="PF05057"/>
    </source>
</evidence>
<dbReference type="InterPro" id="IPR044294">
    <property type="entry name" value="Lipase-like"/>
</dbReference>
<dbReference type="SUPFAM" id="SSF53474">
    <property type="entry name" value="alpha/beta-Hydrolases"/>
    <property type="match status" value="1"/>
</dbReference>
<dbReference type="eggNOG" id="KOG4372">
    <property type="taxonomic scope" value="Eukaryota"/>
</dbReference>
<organism evidence="5 6">
    <name type="scientific">Ophiocordyceps sinensis (strain Co18 / CGMCC 3.14243)</name>
    <name type="common">Yarsagumba caterpillar fungus</name>
    <name type="synonym">Hirsutella sinensis</name>
    <dbReference type="NCBI Taxonomy" id="911162"/>
    <lineage>
        <taxon>Eukaryota</taxon>
        <taxon>Fungi</taxon>
        <taxon>Dikarya</taxon>
        <taxon>Ascomycota</taxon>
        <taxon>Pezizomycotina</taxon>
        <taxon>Sordariomycetes</taxon>
        <taxon>Hypocreomycetidae</taxon>
        <taxon>Hypocreales</taxon>
        <taxon>Ophiocordycipitaceae</taxon>
        <taxon>Ophiocordyceps</taxon>
    </lineage>
</organism>
<evidence type="ECO:0000256" key="1">
    <source>
        <dbReference type="ARBA" id="ARBA00007920"/>
    </source>
</evidence>
<feature type="region of interest" description="Disordered" evidence="3">
    <location>
        <begin position="964"/>
        <end position="1016"/>
    </location>
</feature>
<dbReference type="EMBL" id="KE652178">
    <property type="protein sequence ID" value="EQL04141.1"/>
    <property type="molecule type" value="Genomic_DNA"/>
</dbReference>
<evidence type="ECO:0000313" key="6">
    <source>
        <dbReference type="Proteomes" id="UP000019374"/>
    </source>
</evidence>
<feature type="compositionally biased region" description="Basic and acidic residues" evidence="3">
    <location>
        <begin position="293"/>
        <end position="321"/>
    </location>
</feature>